<dbReference type="EMBL" id="AP017380">
    <property type="protein sequence ID" value="BAU77608.1"/>
    <property type="molecule type" value="Genomic_DNA"/>
</dbReference>
<sequence length="71" mass="7419">MGERTACIGFRLGPAVERAVESAVDDVRAGQYDGGVGAERTDGSGRSVVAVIRDGRGWRLFLRALSPGAVT</sequence>
<dbReference type="AlphaFoldDB" id="A0A143SZS1"/>
<keyword evidence="1" id="KW-0614">Plasmid</keyword>
<gene>
    <name evidence="1" type="ORF">SAVERM_2p165</name>
</gene>
<accession>A0A143SZS1</accession>
<name>A0A143SZS1_STRAW</name>
<reference evidence="1" key="1">
    <citation type="submission" date="2016-03" db="EMBL/GenBank/DDBJ databases">
        <title>Complete sequence of the second linear plasmid SAP2 of Streptomyces avermitilis.</title>
        <authorList>
            <person name="Ikeda H."/>
        </authorList>
    </citation>
    <scope>NUCLEOTIDE SEQUENCE</scope>
    <source>
        <strain evidence="1">MA-4680</strain>
        <plasmid evidence="1">SAP2</plasmid>
    </source>
</reference>
<protein>
    <submittedName>
        <fullName evidence="1">Uncharacterized protein</fullName>
    </submittedName>
</protein>
<geneLocation type="plasmid" evidence="1">
    <name>SAP2</name>
</geneLocation>
<organism evidence="1">
    <name type="scientific">Streptomyces avermitilis (strain ATCC 31267 / DSM 46492 / JCM 5070 / NBRC 14893 / NCIMB 12804 / NRRL 8165 / MA-4680)</name>
    <dbReference type="NCBI Taxonomy" id="227882"/>
    <lineage>
        <taxon>Bacteria</taxon>
        <taxon>Bacillati</taxon>
        <taxon>Actinomycetota</taxon>
        <taxon>Actinomycetes</taxon>
        <taxon>Kitasatosporales</taxon>
        <taxon>Streptomycetaceae</taxon>
        <taxon>Streptomyces</taxon>
    </lineage>
</organism>
<proteinExistence type="predicted"/>
<evidence type="ECO:0000313" key="1">
    <source>
        <dbReference type="EMBL" id="BAU77608.1"/>
    </source>
</evidence>